<reference evidence="3" key="1">
    <citation type="submission" date="2021-12" db="EMBL/GenBank/DDBJ databases">
        <authorList>
            <person name="Zaccaron A."/>
            <person name="Stergiopoulos I."/>
        </authorList>
    </citation>
    <scope>NUCLEOTIDE SEQUENCE</scope>
    <source>
        <strain evidence="3">Race5_Kim</strain>
    </source>
</reference>
<dbReference type="GeneID" id="71990029"/>
<gene>
    <name evidence="3" type="ORF">CLAFUR5_10151</name>
</gene>
<feature type="domain" description="Ubiquitin-like" evidence="2">
    <location>
        <begin position="270"/>
        <end position="350"/>
    </location>
</feature>
<evidence type="ECO:0000256" key="1">
    <source>
        <dbReference type="SAM" id="MobiDB-lite"/>
    </source>
</evidence>
<dbReference type="EMBL" id="CP090169">
    <property type="protein sequence ID" value="UJO20441.1"/>
    <property type="molecule type" value="Genomic_DNA"/>
</dbReference>
<reference evidence="3" key="2">
    <citation type="journal article" date="2022" name="Microb. Genom.">
        <title>A chromosome-scale genome assembly of the tomato pathogen Cladosporium fulvum reveals a compartmentalized genome architecture and the presence of a dispensable chromosome.</title>
        <authorList>
            <person name="Zaccaron A.Z."/>
            <person name="Chen L.H."/>
            <person name="Samaras A."/>
            <person name="Stergiopoulos I."/>
        </authorList>
    </citation>
    <scope>NUCLEOTIDE SEQUENCE</scope>
    <source>
        <strain evidence="3">Race5_Kim</strain>
    </source>
</reference>
<dbReference type="KEGG" id="ffu:CLAFUR5_10151"/>
<evidence type="ECO:0000259" key="2">
    <source>
        <dbReference type="Pfam" id="PF22893"/>
    </source>
</evidence>
<feature type="region of interest" description="Disordered" evidence="1">
    <location>
        <begin position="467"/>
        <end position="502"/>
    </location>
</feature>
<proteinExistence type="predicted"/>
<feature type="compositionally biased region" description="Polar residues" evidence="1">
    <location>
        <begin position="493"/>
        <end position="502"/>
    </location>
</feature>
<dbReference type="AlphaFoldDB" id="A0A9Q8US62"/>
<organism evidence="3 4">
    <name type="scientific">Passalora fulva</name>
    <name type="common">Tomato leaf mold</name>
    <name type="synonym">Cladosporium fulvum</name>
    <dbReference type="NCBI Taxonomy" id="5499"/>
    <lineage>
        <taxon>Eukaryota</taxon>
        <taxon>Fungi</taxon>
        <taxon>Dikarya</taxon>
        <taxon>Ascomycota</taxon>
        <taxon>Pezizomycotina</taxon>
        <taxon>Dothideomycetes</taxon>
        <taxon>Dothideomycetidae</taxon>
        <taxon>Mycosphaerellales</taxon>
        <taxon>Mycosphaerellaceae</taxon>
        <taxon>Fulvia</taxon>
    </lineage>
</organism>
<keyword evidence="4" id="KW-1185">Reference proteome</keyword>
<sequence>MAAPGFGFSVGDFISGIQLTGQVIDALRTSNTAPAEYKCALTLLQTLHCLLQQFVDTPIAGNEESQARAVACAKEAITCVQRFATRIGRLEHALGLPHEATRLTLKKRVARVPSKLKWALCTKDDLASFTNTVMPHVSMVQLYLQMQQCSPRNVPQARMTIPTETSAAIETHQRRLEQDLEDVGIDNDISRKSPVLCARAINSHRGPIATASFGSPVGRIIVAIQVDGKGVRELVATIGTIMNLMWSLFAKLLGASSSVPARPTTSLDTDIVVTDALGRVIRLPYEHFQISWMMVYARLSVAFEDCPGELKVQEGSYVMRCGHREPGDELDADNWNTVSPGAKLSMVLVIESGDYSPTECPACGLDYEAFLSTDDGEQFMRKWITCLHTDNFICPQTYQDSTWECDFQHLSNMDHEWEGSSHEGVDVHAFKMVRRFTHICLDRDRCFANARSLRAHWENSCGVIEEVDDIDDSDREDEDNHSESVSDADSDCASMTDSDSPD</sequence>
<dbReference type="PANTHER" id="PTHR38886">
    <property type="entry name" value="SESA DOMAIN-CONTAINING PROTEIN"/>
    <property type="match status" value="1"/>
</dbReference>
<feature type="compositionally biased region" description="Acidic residues" evidence="1">
    <location>
        <begin position="467"/>
        <end position="490"/>
    </location>
</feature>
<dbReference type="Proteomes" id="UP000756132">
    <property type="component" value="Chromosome 7"/>
</dbReference>
<dbReference type="InterPro" id="IPR054464">
    <property type="entry name" value="ULD_fung"/>
</dbReference>
<accession>A0A9Q8US62</accession>
<dbReference type="RefSeq" id="XP_047764807.1">
    <property type="nucleotide sequence ID" value="XM_047909299.1"/>
</dbReference>
<evidence type="ECO:0000313" key="4">
    <source>
        <dbReference type="Proteomes" id="UP000756132"/>
    </source>
</evidence>
<protein>
    <recommendedName>
        <fullName evidence="2">Ubiquitin-like domain-containing protein</fullName>
    </recommendedName>
</protein>
<name>A0A9Q8US62_PASFU</name>
<dbReference type="Pfam" id="PF22893">
    <property type="entry name" value="ULD_2"/>
    <property type="match status" value="1"/>
</dbReference>
<dbReference type="OrthoDB" id="3045089at2759"/>
<evidence type="ECO:0000313" key="3">
    <source>
        <dbReference type="EMBL" id="UJO20441.1"/>
    </source>
</evidence>
<dbReference type="PANTHER" id="PTHR38886:SF1">
    <property type="entry name" value="NACHT-NTPASE AND P-LOOP NTPASES N-TERMINAL DOMAIN-CONTAINING PROTEIN"/>
    <property type="match status" value="1"/>
</dbReference>